<dbReference type="RefSeq" id="WP_344360699.1">
    <property type="nucleotide sequence ID" value="NZ_BAAASR010000015.1"/>
</dbReference>
<dbReference type="Proteomes" id="UP001499942">
    <property type="component" value="Unassembled WGS sequence"/>
</dbReference>
<feature type="region of interest" description="Disordered" evidence="1">
    <location>
        <begin position="1"/>
        <end position="21"/>
    </location>
</feature>
<comment type="caution">
    <text evidence="2">The sequence shown here is derived from an EMBL/GenBank/DDBJ whole genome shotgun (WGS) entry which is preliminary data.</text>
</comment>
<gene>
    <name evidence="2" type="ORF">GCM10010393_28240</name>
</gene>
<evidence type="ECO:0000313" key="2">
    <source>
        <dbReference type="EMBL" id="GAA2494592.1"/>
    </source>
</evidence>
<name>A0ABN3M2C8_9ACTN</name>
<keyword evidence="3" id="KW-1185">Reference proteome</keyword>
<organism evidence="2 3">
    <name type="scientific">Streptomyces gobitricini</name>
    <dbReference type="NCBI Taxonomy" id="68211"/>
    <lineage>
        <taxon>Bacteria</taxon>
        <taxon>Bacillati</taxon>
        <taxon>Actinomycetota</taxon>
        <taxon>Actinomycetes</taxon>
        <taxon>Kitasatosporales</taxon>
        <taxon>Streptomycetaceae</taxon>
        <taxon>Streptomyces</taxon>
    </lineage>
</organism>
<protein>
    <submittedName>
        <fullName evidence="2">Uncharacterized protein</fullName>
    </submittedName>
</protein>
<evidence type="ECO:0000256" key="1">
    <source>
        <dbReference type="SAM" id="MobiDB-lite"/>
    </source>
</evidence>
<evidence type="ECO:0000313" key="3">
    <source>
        <dbReference type="Proteomes" id="UP001499942"/>
    </source>
</evidence>
<accession>A0ABN3M2C8</accession>
<dbReference type="EMBL" id="BAAASR010000015">
    <property type="protein sequence ID" value="GAA2494592.1"/>
    <property type="molecule type" value="Genomic_DNA"/>
</dbReference>
<reference evidence="2 3" key="1">
    <citation type="journal article" date="2019" name="Int. J. Syst. Evol. Microbiol.">
        <title>The Global Catalogue of Microorganisms (GCM) 10K type strain sequencing project: providing services to taxonomists for standard genome sequencing and annotation.</title>
        <authorList>
            <consortium name="The Broad Institute Genomics Platform"/>
            <consortium name="The Broad Institute Genome Sequencing Center for Infectious Disease"/>
            <person name="Wu L."/>
            <person name="Ma J."/>
        </authorList>
    </citation>
    <scope>NUCLEOTIDE SEQUENCE [LARGE SCALE GENOMIC DNA]</scope>
    <source>
        <strain evidence="2 3">JCM 5062</strain>
    </source>
</reference>
<sequence length="126" mass="13710">MTAVAPPSSTGLDGNDGNGTWRFGGLTDGERAFFGDPLAELVGLDPLTAAEDDPDLMAGYRSIAPGLRTRTPGARARLALYRVYLALVMRVERVPRAYAPDHAAWLRSWSDERVPEQLAVLNRLSD</sequence>
<proteinExistence type="predicted"/>